<dbReference type="InParanoid" id="B8CGQ8"/>
<dbReference type="HOGENOM" id="CLU_825120_0_0_1"/>
<reference evidence="2 3" key="1">
    <citation type="journal article" date="2004" name="Science">
        <title>The genome of the diatom Thalassiosira pseudonana: ecology, evolution, and metabolism.</title>
        <authorList>
            <person name="Armbrust E.V."/>
            <person name="Berges J.A."/>
            <person name="Bowler C."/>
            <person name="Green B.R."/>
            <person name="Martinez D."/>
            <person name="Putnam N.H."/>
            <person name="Zhou S."/>
            <person name="Allen A.E."/>
            <person name="Apt K.E."/>
            <person name="Bechner M."/>
            <person name="Brzezinski M.A."/>
            <person name="Chaal B.K."/>
            <person name="Chiovitti A."/>
            <person name="Davis A.K."/>
            <person name="Demarest M.S."/>
            <person name="Detter J.C."/>
            <person name="Glavina T."/>
            <person name="Goodstein D."/>
            <person name="Hadi M.Z."/>
            <person name="Hellsten U."/>
            <person name="Hildebrand M."/>
            <person name="Jenkins B.D."/>
            <person name="Jurka J."/>
            <person name="Kapitonov V.V."/>
            <person name="Kroger N."/>
            <person name="Lau W.W."/>
            <person name="Lane T.W."/>
            <person name="Larimer F.W."/>
            <person name="Lippmeier J.C."/>
            <person name="Lucas S."/>
            <person name="Medina M."/>
            <person name="Montsant A."/>
            <person name="Obornik M."/>
            <person name="Parker M.S."/>
            <person name="Palenik B."/>
            <person name="Pazour G.J."/>
            <person name="Richardson P.M."/>
            <person name="Rynearson T.A."/>
            <person name="Saito M.A."/>
            <person name="Schwartz D.C."/>
            <person name="Thamatrakoln K."/>
            <person name="Valentin K."/>
            <person name="Vardi A."/>
            <person name="Wilkerson F.P."/>
            <person name="Rokhsar D.S."/>
        </authorList>
    </citation>
    <scope>NUCLEOTIDE SEQUENCE [LARGE SCALE GENOMIC DNA]</scope>
    <source>
        <strain evidence="2 3">CCMP1335</strain>
    </source>
</reference>
<dbReference type="AlphaFoldDB" id="B8CGQ8"/>
<sequence>MKIHPLSAFLALAISATTSAQQDTLEPTSSPSYSVIQNYSKLAQPDGSCADSSDNEFSYVIIDSSTLLGPNFDDCALACDNLGIATGSLMYVNGFTLVDEGLGNPNRCRCHYDNQANVPSGLTNDVFFGFGVGEVEGVVGDGSQTCFRRDLYQGPNFPSSSPSVTPTATPTLPQLQLYYPFTAPLLQGPCVDFNDRILPYGTVPIELQDLPPNQTQGECAKACIDFAVDNSLLDHHNGFTLSLDSSMPPPPDTRAVCKCHYDSNANLPADVPGEFIRFPQSGVGPIGGVVVDVDDVESVCFARRDYVIEPSSSPSSSPSVSAVPTRNVSIVFVRGCL</sequence>
<protein>
    <recommendedName>
        <fullName evidence="4">WSC domain-containing protein</fullName>
    </recommendedName>
</protein>
<gene>
    <name evidence="2" type="ORF">THAPSDRAFT_12193</name>
</gene>
<accession>B8CGQ8</accession>
<dbReference type="PaxDb" id="35128-Thaps12193"/>
<evidence type="ECO:0008006" key="4">
    <source>
        <dbReference type="Google" id="ProtNLM"/>
    </source>
</evidence>
<organism evidence="2 3">
    <name type="scientific">Thalassiosira pseudonana</name>
    <name type="common">Marine diatom</name>
    <name type="synonym">Cyclotella nana</name>
    <dbReference type="NCBI Taxonomy" id="35128"/>
    <lineage>
        <taxon>Eukaryota</taxon>
        <taxon>Sar</taxon>
        <taxon>Stramenopiles</taxon>
        <taxon>Ochrophyta</taxon>
        <taxon>Bacillariophyta</taxon>
        <taxon>Coscinodiscophyceae</taxon>
        <taxon>Thalassiosirophycidae</taxon>
        <taxon>Thalassiosirales</taxon>
        <taxon>Thalassiosiraceae</taxon>
        <taxon>Thalassiosira</taxon>
    </lineage>
</organism>
<evidence type="ECO:0000313" key="2">
    <source>
        <dbReference type="EMBL" id="EED87411.1"/>
    </source>
</evidence>
<name>B8CGQ8_THAPS</name>
<dbReference type="RefSeq" id="XP_002295345.1">
    <property type="nucleotide sequence ID" value="XM_002295309.1"/>
</dbReference>
<dbReference type="EMBL" id="CM000655">
    <property type="protein sequence ID" value="EED87411.1"/>
    <property type="molecule type" value="Genomic_DNA"/>
</dbReference>
<dbReference type="Proteomes" id="UP000001449">
    <property type="component" value="Chromosome 24"/>
</dbReference>
<proteinExistence type="predicted"/>
<dbReference type="KEGG" id="tps:THAPSDRAFT_12193"/>
<evidence type="ECO:0000313" key="3">
    <source>
        <dbReference type="Proteomes" id="UP000001449"/>
    </source>
</evidence>
<reference evidence="2 3" key="2">
    <citation type="journal article" date="2008" name="Nature">
        <title>The Phaeodactylum genome reveals the evolutionary history of diatom genomes.</title>
        <authorList>
            <person name="Bowler C."/>
            <person name="Allen A.E."/>
            <person name="Badger J.H."/>
            <person name="Grimwood J."/>
            <person name="Jabbari K."/>
            <person name="Kuo A."/>
            <person name="Maheswari U."/>
            <person name="Martens C."/>
            <person name="Maumus F."/>
            <person name="Otillar R.P."/>
            <person name="Rayko E."/>
            <person name="Salamov A."/>
            <person name="Vandepoele K."/>
            <person name="Beszteri B."/>
            <person name="Gruber A."/>
            <person name="Heijde M."/>
            <person name="Katinka M."/>
            <person name="Mock T."/>
            <person name="Valentin K."/>
            <person name="Verret F."/>
            <person name="Berges J.A."/>
            <person name="Brownlee C."/>
            <person name="Cadoret J.P."/>
            <person name="Chiovitti A."/>
            <person name="Choi C.J."/>
            <person name="Coesel S."/>
            <person name="De Martino A."/>
            <person name="Detter J.C."/>
            <person name="Durkin C."/>
            <person name="Falciatore A."/>
            <person name="Fournet J."/>
            <person name="Haruta M."/>
            <person name="Huysman M.J."/>
            <person name="Jenkins B.D."/>
            <person name="Jiroutova K."/>
            <person name="Jorgensen R.E."/>
            <person name="Joubert Y."/>
            <person name="Kaplan A."/>
            <person name="Kroger N."/>
            <person name="Kroth P.G."/>
            <person name="La Roche J."/>
            <person name="Lindquist E."/>
            <person name="Lommer M."/>
            <person name="Martin-Jezequel V."/>
            <person name="Lopez P.J."/>
            <person name="Lucas S."/>
            <person name="Mangogna M."/>
            <person name="McGinnis K."/>
            <person name="Medlin L.K."/>
            <person name="Montsant A."/>
            <person name="Oudot-Le Secq M.P."/>
            <person name="Napoli C."/>
            <person name="Obornik M."/>
            <person name="Parker M.S."/>
            <person name="Petit J.L."/>
            <person name="Porcel B.M."/>
            <person name="Poulsen N."/>
            <person name="Robison M."/>
            <person name="Rychlewski L."/>
            <person name="Rynearson T.A."/>
            <person name="Schmutz J."/>
            <person name="Shapiro H."/>
            <person name="Siaut M."/>
            <person name="Stanley M."/>
            <person name="Sussman M.R."/>
            <person name="Taylor A.R."/>
            <person name="Vardi A."/>
            <person name="von Dassow P."/>
            <person name="Vyverman W."/>
            <person name="Willis A."/>
            <person name="Wyrwicz L.S."/>
            <person name="Rokhsar D.S."/>
            <person name="Weissenbach J."/>
            <person name="Armbrust E.V."/>
            <person name="Green B.R."/>
            <person name="Van de Peer Y."/>
            <person name="Grigoriev I.V."/>
        </authorList>
    </citation>
    <scope>NUCLEOTIDE SEQUENCE [LARGE SCALE GENOMIC DNA]</scope>
    <source>
        <strain evidence="2 3">CCMP1335</strain>
    </source>
</reference>
<keyword evidence="1" id="KW-0732">Signal</keyword>
<feature type="chain" id="PRO_5002870115" description="WSC domain-containing protein" evidence="1">
    <location>
        <begin position="21"/>
        <end position="337"/>
    </location>
</feature>
<keyword evidence="3" id="KW-1185">Reference proteome</keyword>
<dbReference type="GeneID" id="7452026"/>
<evidence type="ECO:0000256" key="1">
    <source>
        <dbReference type="SAM" id="SignalP"/>
    </source>
</evidence>
<feature type="signal peptide" evidence="1">
    <location>
        <begin position="1"/>
        <end position="20"/>
    </location>
</feature>